<evidence type="ECO:0000313" key="12">
    <source>
        <dbReference type="Proteomes" id="UP000011115"/>
    </source>
</evidence>
<dbReference type="InParanoid" id="M1BVC1"/>
<comment type="catalytic activity">
    <reaction evidence="8">
        <text>O-phospho-L-seryl-[protein] + H2O = L-seryl-[protein] + phosphate</text>
        <dbReference type="Rhea" id="RHEA:20629"/>
        <dbReference type="Rhea" id="RHEA-COMP:9863"/>
        <dbReference type="Rhea" id="RHEA-COMP:11604"/>
        <dbReference type="ChEBI" id="CHEBI:15377"/>
        <dbReference type="ChEBI" id="CHEBI:29999"/>
        <dbReference type="ChEBI" id="CHEBI:43474"/>
        <dbReference type="ChEBI" id="CHEBI:83421"/>
        <dbReference type="EC" id="3.1.3.16"/>
    </reaction>
</comment>
<evidence type="ECO:0000256" key="4">
    <source>
        <dbReference type="ARBA" id="ARBA00022723"/>
    </source>
</evidence>
<dbReference type="FunFam" id="3.60.21.10:FF:000212">
    <property type="entry name" value="Serine/threonine-protein phosphatase"/>
    <property type="match status" value="1"/>
</dbReference>
<proteinExistence type="inferred from homology"/>
<dbReference type="OMA" id="MAQNEHQ"/>
<protein>
    <recommendedName>
        <fullName evidence="3">protein-serine/threonine phosphatase</fullName>
        <ecNumber evidence="3">3.1.3.16</ecNumber>
    </recommendedName>
</protein>
<dbReference type="InterPro" id="IPR031675">
    <property type="entry name" value="STPPase_N"/>
</dbReference>
<dbReference type="GO" id="GO:0005737">
    <property type="term" value="C:cytoplasm"/>
    <property type="evidence" value="ECO:0000318"/>
    <property type="project" value="GO_Central"/>
</dbReference>
<dbReference type="PANTHER" id="PTHR11668">
    <property type="entry name" value="SERINE/THREONINE PROTEIN PHOSPHATASE"/>
    <property type="match status" value="1"/>
</dbReference>
<dbReference type="SUPFAM" id="SSF56300">
    <property type="entry name" value="Metallo-dependent phosphatases"/>
    <property type="match status" value="1"/>
</dbReference>
<comment type="similarity">
    <text evidence="2">Belongs to the PPP phosphatase family. PP-1 subfamily.</text>
</comment>
<keyword evidence="4" id="KW-0479">Metal-binding</keyword>
<keyword evidence="12" id="KW-1185">Reference proteome</keyword>
<name>M1BVC1_SOLTU</name>
<evidence type="ECO:0000256" key="3">
    <source>
        <dbReference type="ARBA" id="ARBA00013081"/>
    </source>
</evidence>
<dbReference type="Pfam" id="PF00149">
    <property type="entry name" value="Metallophos"/>
    <property type="match status" value="1"/>
</dbReference>
<evidence type="ECO:0000256" key="8">
    <source>
        <dbReference type="ARBA" id="ARBA00047761"/>
    </source>
</evidence>
<evidence type="ECO:0000256" key="2">
    <source>
        <dbReference type="ARBA" id="ARBA00005333"/>
    </source>
</evidence>
<keyword evidence="5" id="KW-0378">Hydrolase</keyword>
<evidence type="ECO:0000313" key="11">
    <source>
        <dbReference type="EnsemblPlants" id="PGSC0003DMT400053683"/>
    </source>
</evidence>
<dbReference type="AlphaFoldDB" id="M1BVC1"/>
<evidence type="ECO:0000256" key="6">
    <source>
        <dbReference type="ARBA" id="ARBA00022912"/>
    </source>
</evidence>
<evidence type="ECO:0000259" key="10">
    <source>
        <dbReference type="SMART" id="SM00156"/>
    </source>
</evidence>
<comment type="catalytic activity">
    <reaction evidence="9">
        <text>O-phospho-L-threonyl-[protein] + H2O = L-threonyl-[protein] + phosphate</text>
        <dbReference type="Rhea" id="RHEA:47004"/>
        <dbReference type="Rhea" id="RHEA-COMP:11060"/>
        <dbReference type="Rhea" id="RHEA-COMP:11605"/>
        <dbReference type="ChEBI" id="CHEBI:15377"/>
        <dbReference type="ChEBI" id="CHEBI:30013"/>
        <dbReference type="ChEBI" id="CHEBI:43474"/>
        <dbReference type="ChEBI" id="CHEBI:61977"/>
        <dbReference type="EC" id="3.1.3.16"/>
    </reaction>
</comment>
<dbReference type="GO" id="GO:0004722">
    <property type="term" value="F:protein serine/threonine phosphatase activity"/>
    <property type="evidence" value="ECO:0000318"/>
    <property type="project" value="GO_Central"/>
</dbReference>
<dbReference type="PRINTS" id="PR00114">
    <property type="entry name" value="STPHPHTASE"/>
</dbReference>
<reference evidence="11" key="2">
    <citation type="submission" date="2015-06" db="UniProtKB">
        <authorList>
            <consortium name="EnsemblPlants"/>
        </authorList>
    </citation>
    <scope>IDENTIFICATION</scope>
    <source>
        <strain evidence="11">DM1-3 516 R44</strain>
    </source>
</reference>
<evidence type="ECO:0000256" key="7">
    <source>
        <dbReference type="ARBA" id="ARBA00023211"/>
    </source>
</evidence>
<dbReference type="InterPro" id="IPR004843">
    <property type="entry name" value="Calcineurin-like_PHP"/>
</dbReference>
<dbReference type="eggNOG" id="KOG0374">
    <property type="taxonomic scope" value="Eukaryota"/>
</dbReference>
<dbReference type="SMART" id="SM00156">
    <property type="entry name" value="PP2Ac"/>
    <property type="match status" value="1"/>
</dbReference>
<keyword evidence="6" id="KW-0904">Protein phosphatase</keyword>
<dbReference type="EnsemblPlants" id="PGSC0003DMT400053683">
    <property type="protein sequence ID" value="PGSC0003DMT400053683"/>
    <property type="gene ID" value="PGSC0003DMG400020827"/>
</dbReference>
<dbReference type="InterPro" id="IPR050341">
    <property type="entry name" value="PP1_catalytic_subunit"/>
</dbReference>
<dbReference type="InterPro" id="IPR029052">
    <property type="entry name" value="Metallo-depent_PP-like"/>
</dbReference>
<dbReference type="Proteomes" id="UP000011115">
    <property type="component" value="Unassembled WGS sequence"/>
</dbReference>
<dbReference type="InterPro" id="IPR006186">
    <property type="entry name" value="Ser/Thr-sp_prot-phosphatase"/>
</dbReference>
<dbReference type="Pfam" id="PF16891">
    <property type="entry name" value="STPPase_N"/>
    <property type="match status" value="1"/>
</dbReference>
<accession>M1BVC1</accession>
<evidence type="ECO:0000256" key="1">
    <source>
        <dbReference type="ARBA" id="ARBA00001936"/>
    </source>
</evidence>
<comment type="cofactor">
    <cofactor evidence="1">
        <name>Mn(2+)</name>
        <dbReference type="ChEBI" id="CHEBI:29035"/>
    </cofactor>
</comment>
<feature type="domain" description="Serine/threonine specific protein phosphatases" evidence="10">
    <location>
        <begin position="42"/>
        <end position="255"/>
    </location>
</feature>
<dbReference type="PANTHER" id="PTHR11668:SF427">
    <property type="entry name" value="SERINE_THREONINE-PROTEIN PHOSPHATASE PP1 ISOZYME 1"/>
    <property type="match status" value="1"/>
</dbReference>
<dbReference type="Gramene" id="PGSC0003DMT400053683">
    <property type="protein sequence ID" value="PGSC0003DMT400053683"/>
    <property type="gene ID" value="PGSC0003DMG400020827"/>
</dbReference>
<dbReference type="EC" id="3.1.3.16" evidence="3"/>
<reference evidence="12" key="1">
    <citation type="journal article" date="2011" name="Nature">
        <title>Genome sequence and analysis of the tuber crop potato.</title>
        <authorList>
            <consortium name="The Potato Genome Sequencing Consortium"/>
        </authorList>
    </citation>
    <scope>NUCLEOTIDE SEQUENCE [LARGE SCALE GENOMIC DNA]</scope>
    <source>
        <strain evidence="12">cv. DM1-3 516 R44</strain>
    </source>
</reference>
<evidence type="ECO:0000256" key="9">
    <source>
        <dbReference type="ARBA" id="ARBA00048336"/>
    </source>
</evidence>
<keyword evidence="7" id="KW-0464">Manganese</keyword>
<dbReference type="STRING" id="4113.M1BVC1"/>
<dbReference type="GO" id="GO:0005634">
    <property type="term" value="C:nucleus"/>
    <property type="evidence" value="ECO:0000318"/>
    <property type="project" value="GO_Central"/>
</dbReference>
<dbReference type="HOGENOM" id="CLU_004962_0_0_1"/>
<sequence length="261" mass="29668">MAQNEHQQQQQQQGLIEPAVLDDIINRLLEFRNARTVRQVQISEAEIRSLCSASREIFLQQPNLLELEAPIKICGDIHGQYGDLLRLFEYGGFPPEANYLFLGDYVDRECFNCLPVAALIDEKILCMHGGLSPDLTNLDQIRNLPRPTDVPDSGLLCDLLWSDPSREVKGWGMNDRGVSYTFGPDKVAEFLMQHDMDLVCRAHQVVEDGYEFFAERQLVTIFSAPNYCGEFDNAGAMMSVDESLMCSFQILKPTDRKPRFL</sequence>
<organism evidence="11 12">
    <name type="scientific">Solanum tuberosum</name>
    <name type="common">Potato</name>
    <dbReference type="NCBI Taxonomy" id="4113"/>
    <lineage>
        <taxon>Eukaryota</taxon>
        <taxon>Viridiplantae</taxon>
        <taxon>Streptophyta</taxon>
        <taxon>Embryophyta</taxon>
        <taxon>Tracheophyta</taxon>
        <taxon>Spermatophyta</taxon>
        <taxon>Magnoliopsida</taxon>
        <taxon>eudicotyledons</taxon>
        <taxon>Gunneridae</taxon>
        <taxon>Pentapetalae</taxon>
        <taxon>asterids</taxon>
        <taxon>lamiids</taxon>
        <taxon>Solanales</taxon>
        <taxon>Solanaceae</taxon>
        <taxon>Solanoideae</taxon>
        <taxon>Solaneae</taxon>
        <taxon>Solanum</taxon>
    </lineage>
</organism>
<evidence type="ECO:0000256" key="5">
    <source>
        <dbReference type="ARBA" id="ARBA00022801"/>
    </source>
</evidence>
<dbReference type="Gene3D" id="3.60.21.10">
    <property type="match status" value="2"/>
</dbReference>
<dbReference type="GO" id="GO:0046872">
    <property type="term" value="F:metal ion binding"/>
    <property type="evidence" value="ECO:0007669"/>
    <property type="project" value="UniProtKB-KW"/>
</dbReference>
<dbReference type="PaxDb" id="4113-PGSC0003DMT400053683"/>